<feature type="domain" description="Tail sheath protein subtilisin-like" evidence="2">
    <location>
        <begin position="193"/>
        <end position="338"/>
    </location>
</feature>
<dbReference type="Proteomes" id="UP000283834">
    <property type="component" value="Unassembled WGS sequence"/>
</dbReference>
<dbReference type="Pfam" id="PF17481">
    <property type="entry name" value="Phage_sheath_domII"/>
    <property type="match status" value="1"/>
</dbReference>
<dbReference type="Pfam" id="PF04984">
    <property type="entry name" value="Phage_sheath_1"/>
    <property type="match status" value="1"/>
</dbReference>
<feature type="domain" description="Phage tail sheath protein-like beta-sandwich" evidence="3">
    <location>
        <begin position="99"/>
        <end position="189"/>
    </location>
</feature>
<dbReference type="InterPro" id="IPR054564">
    <property type="entry name" value="Gp18_domIII_N"/>
</dbReference>
<evidence type="ECO:0000259" key="3">
    <source>
        <dbReference type="Pfam" id="PF17481"/>
    </source>
</evidence>
<evidence type="ECO:0000259" key="5">
    <source>
        <dbReference type="Pfam" id="PF22671"/>
    </source>
</evidence>
<evidence type="ECO:0000256" key="1">
    <source>
        <dbReference type="ARBA" id="ARBA00008005"/>
    </source>
</evidence>
<dbReference type="Gene3D" id="2.60.40.4290">
    <property type="match status" value="1"/>
</dbReference>
<sequence>MAGGTFDKQVGKDRPGTYINFQSGKHDTVGGSDRGIVIIPLKNHNYGPKGEFITLTAAAPDAAYAKLGYSIYDSDDNRQMLLIREAFKKAATVIVYRVNGGTEAKVTAAPVTAKAKYPGTRGNQFSFTVSENPVEGFDVQVNLAGSKVAEYTGLKTVEELVAQDCEYITFSGTGALVKNAGANLTGGTDVTMQNADVTALLDASEGVKFNCMCFPFTEAALQAAAKTKIKYIRENIGKGVQIAMPNTASGDYEGVINVTNGVTVDGVDLTAEEACAWVAAATAAAKNTQSNTYVEYDGATAVVGAKTHEEAVAAIKNGEFFFSVSEESKVVVEYDINSLVSFKDGKDKSYRKNRVIRVFDTFGEALQLNFPPNKYDNDPDGWDIMEGIGRSLLKKFRDAGAIKNVDLDNDFLVDRELSEGDETYFNVGLEPVDSSEKIYFTVTTR</sequence>
<dbReference type="Gene3D" id="3.40.50.11790">
    <property type="match status" value="1"/>
</dbReference>
<dbReference type="Pfam" id="PF22671">
    <property type="entry name" value="Gp18_domIII_N"/>
    <property type="match status" value="1"/>
</dbReference>
<organism evidence="6 7">
    <name type="scientific">Mediterraneibacter gnavus</name>
    <name type="common">Ruminococcus gnavus</name>
    <dbReference type="NCBI Taxonomy" id="33038"/>
    <lineage>
        <taxon>Bacteria</taxon>
        <taxon>Bacillati</taxon>
        <taxon>Bacillota</taxon>
        <taxon>Clostridia</taxon>
        <taxon>Lachnospirales</taxon>
        <taxon>Lachnospiraceae</taxon>
        <taxon>Mediterraneibacter</taxon>
    </lineage>
</organism>
<reference evidence="6 7" key="1">
    <citation type="submission" date="2018-08" db="EMBL/GenBank/DDBJ databases">
        <title>A genome reference for cultivated species of the human gut microbiota.</title>
        <authorList>
            <person name="Zou Y."/>
            <person name="Xue W."/>
            <person name="Luo G."/>
        </authorList>
    </citation>
    <scope>NUCLEOTIDE SEQUENCE [LARGE SCALE GENOMIC DNA]</scope>
    <source>
        <strain evidence="6 7">AF19-16AC</strain>
    </source>
</reference>
<dbReference type="EMBL" id="QRWQ01000008">
    <property type="protein sequence ID" value="RGT38394.1"/>
    <property type="molecule type" value="Genomic_DNA"/>
</dbReference>
<dbReference type="Gene3D" id="3.30.1490.360">
    <property type="match status" value="1"/>
</dbReference>
<dbReference type="InterPro" id="IPR035326">
    <property type="entry name" value="Beta_sandwich_Seath"/>
</dbReference>
<proteinExistence type="inferred from homology"/>
<accession>A0A412NHB4</accession>
<gene>
    <name evidence="6" type="ORF">DWX36_09675</name>
</gene>
<protein>
    <submittedName>
        <fullName evidence="6">Phage tail sheath protein</fullName>
    </submittedName>
</protein>
<name>A0A412NHB4_MEDGN</name>
<feature type="domain" description="Tail sheath protein Gp18-like" evidence="5">
    <location>
        <begin position="34"/>
        <end position="98"/>
    </location>
</feature>
<feature type="domain" description="Tail sheath protein C-terminal" evidence="4">
    <location>
        <begin position="346"/>
        <end position="443"/>
    </location>
</feature>
<evidence type="ECO:0000259" key="2">
    <source>
        <dbReference type="Pfam" id="PF04984"/>
    </source>
</evidence>
<dbReference type="InterPro" id="IPR020287">
    <property type="entry name" value="Tail_sheath_C"/>
</dbReference>
<comment type="similarity">
    <text evidence="1">Belongs to the myoviridae tail sheath protein family.</text>
</comment>
<dbReference type="Pfam" id="PF17482">
    <property type="entry name" value="Phage_sheath_1C"/>
    <property type="match status" value="1"/>
</dbReference>
<dbReference type="AlphaFoldDB" id="A0A412NHB4"/>
<dbReference type="RefSeq" id="WP_118046910.1">
    <property type="nucleotide sequence ID" value="NZ_QRWQ01000008.1"/>
</dbReference>
<evidence type="ECO:0000313" key="7">
    <source>
        <dbReference type="Proteomes" id="UP000283834"/>
    </source>
</evidence>
<dbReference type="InterPro" id="IPR035089">
    <property type="entry name" value="Phage_sheath_subtilisin"/>
</dbReference>
<comment type="caution">
    <text evidence="6">The sequence shown here is derived from an EMBL/GenBank/DDBJ whole genome shotgun (WGS) entry which is preliminary data.</text>
</comment>
<evidence type="ECO:0000313" key="6">
    <source>
        <dbReference type="EMBL" id="RGT38394.1"/>
    </source>
</evidence>
<evidence type="ECO:0000259" key="4">
    <source>
        <dbReference type="Pfam" id="PF17482"/>
    </source>
</evidence>
<dbReference type="Gene3D" id="3.30.1370.220">
    <property type="match status" value="1"/>
</dbReference>
<dbReference type="Gene3D" id="3.30.360.90">
    <property type="match status" value="1"/>
</dbReference>